<evidence type="ECO:0000256" key="1">
    <source>
        <dbReference type="ARBA" id="ARBA00004141"/>
    </source>
</evidence>
<evidence type="ECO:0000256" key="4">
    <source>
        <dbReference type="ARBA" id="ARBA00023136"/>
    </source>
</evidence>
<dbReference type="HOGENOM" id="CLU_012349_6_3_1"/>
<evidence type="ECO:0000256" key="5">
    <source>
        <dbReference type="SAM" id="MobiDB-lite"/>
    </source>
</evidence>
<protein>
    <recommendedName>
        <fullName evidence="9">DUF803-domain-containing protein</fullName>
    </recommendedName>
</protein>
<dbReference type="PANTHER" id="PTHR12570">
    <property type="match status" value="1"/>
</dbReference>
<evidence type="ECO:0000256" key="6">
    <source>
        <dbReference type="SAM" id="Phobius"/>
    </source>
</evidence>
<evidence type="ECO:0000313" key="8">
    <source>
        <dbReference type="Proteomes" id="UP000015241"/>
    </source>
</evidence>
<dbReference type="OrthoDB" id="6428174at2759"/>
<feature type="compositionally biased region" description="Low complexity" evidence="5">
    <location>
        <begin position="381"/>
        <end position="393"/>
    </location>
</feature>
<keyword evidence="2 6" id="KW-0812">Transmembrane</keyword>
<accession>S8DSP9</accession>
<dbReference type="GO" id="GO:0016020">
    <property type="term" value="C:membrane"/>
    <property type="evidence" value="ECO:0007669"/>
    <property type="project" value="UniProtKB-SubCell"/>
</dbReference>
<feature type="transmembrane region" description="Helical" evidence="6">
    <location>
        <begin position="200"/>
        <end position="223"/>
    </location>
</feature>
<dbReference type="SUPFAM" id="SSF103481">
    <property type="entry name" value="Multidrug resistance efflux transporter EmrE"/>
    <property type="match status" value="1"/>
</dbReference>
<dbReference type="Pfam" id="PF05653">
    <property type="entry name" value="Mg_trans_NIPA"/>
    <property type="match status" value="1"/>
</dbReference>
<gene>
    <name evidence="7" type="ORF">FOMPIDRAFT_1026279</name>
</gene>
<dbReference type="EMBL" id="KE504240">
    <property type="protein sequence ID" value="EPS94223.1"/>
    <property type="molecule type" value="Genomic_DNA"/>
</dbReference>
<dbReference type="Gene3D" id="1.10.3730.20">
    <property type="match status" value="1"/>
</dbReference>
<dbReference type="eggNOG" id="KOG2922">
    <property type="taxonomic scope" value="Eukaryota"/>
</dbReference>
<feature type="region of interest" description="Disordered" evidence="5">
    <location>
        <begin position="473"/>
        <end position="642"/>
    </location>
</feature>
<dbReference type="AlphaFoldDB" id="S8DSP9"/>
<feature type="transmembrane region" description="Helical" evidence="6">
    <location>
        <begin position="235"/>
        <end position="255"/>
    </location>
</feature>
<evidence type="ECO:0000256" key="2">
    <source>
        <dbReference type="ARBA" id="ARBA00022692"/>
    </source>
</evidence>
<dbReference type="InParanoid" id="S8DSP9"/>
<feature type="compositionally biased region" description="Basic and acidic residues" evidence="5">
    <location>
        <begin position="611"/>
        <end position="620"/>
    </location>
</feature>
<dbReference type="InterPro" id="IPR008521">
    <property type="entry name" value="Mg_trans_NIPA"/>
</dbReference>
<keyword evidence="3 6" id="KW-1133">Transmembrane helix</keyword>
<name>S8DSP9_FOMSC</name>
<evidence type="ECO:0000313" key="7">
    <source>
        <dbReference type="EMBL" id="EPS94223.1"/>
    </source>
</evidence>
<evidence type="ECO:0008006" key="9">
    <source>
        <dbReference type="Google" id="ProtNLM"/>
    </source>
</evidence>
<evidence type="ECO:0000256" key="3">
    <source>
        <dbReference type="ARBA" id="ARBA00022989"/>
    </source>
</evidence>
<dbReference type="InterPro" id="IPR037185">
    <property type="entry name" value="EmrE-like"/>
</dbReference>
<dbReference type="GO" id="GO:0015095">
    <property type="term" value="F:magnesium ion transmembrane transporter activity"/>
    <property type="evidence" value="ECO:0007669"/>
    <property type="project" value="InterPro"/>
</dbReference>
<feature type="transmembrane region" description="Helical" evidence="6">
    <location>
        <begin position="129"/>
        <end position="149"/>
    </location>
</feature>
<feature type="transmembrane region" description="Helical" evidence="6">
    <location>
        <begin position="170"/>
        <end position="188"/>
    </location>
</feature>
<keyword evidence="8" id="KW-1185">Reference proteome</keyword>
<reference evidence="7 8" key="1">
    <citation type="journal article" date="2012" name="Science">
        <title>The Paleozoic origin of enzymatic lignin decomposition reconstructed from 31 fungal genomes.</title>
        <authorList>
            <person name="Floudas D."/>
            <person name="Binder M."/>
            <person name="Riley R."/>
            <person name="Barry K."/>
            <person name="Blanchette R.A."/>
            <person name="Henrissat B."/>
            <person name="Martinez A.T."/>
            <person name="Otillar R."/>
            <person name="Spatafora J.W."/>
            <person name="Yadav J.S."/>
            <person name="Aerts A."/>
            <person name="Benoit I."/>
            <person name="Boyd A."/>
            <person name="Carlson A."/>
            <person name="Copeland A."/>
            <person name="Coutinho P.M."/>
            <person name="de Vries R.P."/>
            <person name="Ferreira P."/>
            <person name="Findley K."/>
            <person name="Foster B."/>
            <person name="Gaskell J."/>
            <person name="Glotzer D."/>
            <person name="Gorecki P."/>
            <person name="Heitman J."/>
            <person name="Hesse C."/>
            <person name="Hori C."/>
            <person name="Igarashi K."/>
            <person name="Jurgens J.A."/>
            <person name="Kallen N."/>
            <person name="Kersten P."/>
            <person name="Kohler A."/>
            <person name="Kuees U."/>
            <person name="Kumar T.K.A."/>
            <person name="Kuo A."/>
            <person name="LaButti K."/>
            <person name="Larrondo L.F."/>
            <person name="Lindquist E."/>
            <person name="Ling A."/>
            <person name="Lombard V."/>
            <person name="Lucas S."/>
            <person name="Lundell T."/>
            <person name="Martin R."/>
            <person name="McLaughlin D.J."/>
            <person name="Morgenstern I."/>
            <person name="Morin E."/>
            <person name="Murat C."/>
            <person name="Nagy L.G."/>
            <person name="Nolan M."/>
            <person name="Ohm R.A."/>
            <person name="Patyshakuliyeva A."/>
            <person name="Rokas A."/>
            <person name="Ruiz-Duenas F.J."/>
            <person name="Sabat G."/>
            <person name="Salamov A."/>
            <person name="Samejima M."/>
            <person name="Schmutz J."/>
            <person name="Slot J.C."/>
            <person name="St John F."/>
            <person name="Stenlid J."/>
            <person name="Sun H."/>
            <person name="Sun S."/>
            <person name="Syed K."/>
            <person name="Tsang A."/>
            <person name="Wiebenga A."/>
            <person name="Young D."/>
            <person name="Pisabarro A."/>
            <person name="Eastwood D.C."/>
            <person name="Martin F."/>
            <person name="Cullen D."/>
            <person name="Grigoriev I.V."/>
            <person name="Hibbett D.S."/>
        </authorList>
    </citation>
    <scope>NUCLEOTIDE SEQUENCE</scope>
    <source>
        <strain evidence="8">FP-58527</strain>
    </source>
</reference>
<feature type="transmembrane region" description="Helical" evidence="6">
    <location>
        <begin position="297"/>
        <end position="316"/>
    </location>
</feature>
<sequence length="642" mass="69106">MAPSPASSTSAAASASSSATGKFSVGSGGNLKIVGIILAISSGLLIGSSFVFKKKGLLRSQKGHAVGEGVAYLKSPLWWTGMTMMIFGELCNFVAYAFVEAIVVTPMGALSVVICAILSHFFLSEKLSFFGWLGCGLCIIGSVVIALNGPQEDTPGQIRQFEKMFIAPGFLAYGSTLIVASLVIIFVLAPRYGTKSMLCYIMVCSMIGGISVSVTTGLGAAIVTSVQGDNQFKFWFTYFLLGFIVITLVTEVFYLNKALALFNTAMVTPTYYVIFTFFSMLTTIVLFQGLSAPPTQIITLVMGFLVICFGITILQLSKIDPTELRLDRRSTILLQAAQRETEGMDEKSITAIEDPGIDALRGTFGMVGSVIRARSARRMSMSSKGSVRSSRFSNAPPLPSDPLAGLQRHQLWDAPVPSRTPSMADVSVAGTALDERSSVFSGSHLSSVGAVVGTPRERKQTIKFDKEDVVHSYHLPGSGDNSATHERRGASHYPTIPASPSVKATPTKEGDEAQVLTLPVTSSLDDISEESGNRTAPPRLGLTATDPFHPSVQDIFDNTPSTARAEYFPTYSPDDEPRRSASPLQHHGRFWRSPGGRRYPSNGTGDDREESESLWKRELSSDEDSPAVTPEGGIRLVTSHRR</sequence>
<feature type="transmembrane region" description="Helical" evidence="6">
    <location>
        <begin position="93"/>
        <end position="123"/>
    </location>
</feature>
<keyword evidence="4 6" id="KW-0472">Membrane</keyword>
<dbReference type="PANTHER" id="PTHR12570:SF92">
    <property type="entry name" value="SPICHTHYIN, ISOFORM B"/>
    <property type="match status" value="1"/>
</dbReference>
<proteinExistence type="predicted"/>
<feature type="transmembrane region" description="Helical" evidence="6">
    <location>
        <begin position="270"/>
        <end position="290"/>
    </location>
</feature>
<comment type="subcellular location">
    <subcellularLocation>
        <location evidence="1">Membrane</location>
        <topology evidence="1">Multi-pass membrane protein</topology>
    </subcellularLocation>
</comment>
<feature type="region of interest" description="Disordered" evidence="5">
    <location>
        <begin position="381"/>
        <end position="404"/>
    </location>
</feature>
<organism evidence="7 8">
    <name type="scientific">Fomitopsis schrenkii</name>
    <name type="common">Brown rot fungus</name>
    <dbReference type="NCBI Taxonomy" id="2126942"/>
    <lineage>
        <taxon>Eukaryota</taxon>
        <taxon>Fungi</taxon>
        <taxon>Dikarya</taxon>
        <taxon>Basidiomycota</taxon>
        <taxon>Agaricomycotina</taxon>
        <taxon>Agaricomycetes</taxon>
        <taxon>Polyporales</taxon>
        <taxon>Fomitopsis</taxon>
    </lineage>
</organism>
<feature type="transmembrane region" description="Helical" evidence="6">
    <location>
        <begin position="33"/>
        <end position="52"/>
    </location>
</feature>
<dbReference type="Proteomes" id="UP000015241">
    <property type="component" value="Unassembled WGS sequence"/>
</dbReference>